<evidence type="ECO:0000313" key="1">
    <source>
        <dbReference type="EMBL" id="PIW06947.1"/>
    </source>
</evidence>
<comment type="caution">
    <text evidence="1">The sequence shown here is derived from an EMBL/GenBank/DDBJ whole genome shotgun (WGS) entry which is preliminary data.</text>
</comment>
<gene>
    <name evidence="1" type="ORF">COW38_03865</name>
</gene>
<sequence length="70" mass="8163">PKAKDFALAMTDHNIKDKNLRGSYKLNEEVVKNSRATRHTLLSRGIRPESLKPQEDLKKIELRRLPQRLV</sequence>
<evidence type="ECO:0000313" key="2">
    <source>
        <dbReference type="Proteomes" id="UP000230556"/>
    </source>
</evidence>
<dbReference type="Proteomes" id="UP000230556">
    <property type="component" value="Unassembled WGS sequence"/>
</dbReference>
<feature type="non-terminal residue" evidence="1">
    <location>
        <position position="1"/>
    </location>
</feature>
<accession>A0A2M7FMP4</accession>
<reference evidence="2" key="1">
    <citation type="submission" date="2017-09" db="EMBL/GenBank/DDBJ databases">
        <title>Depth-based differentiation of microbial function through sediment-hosted aquifers and enrichment of novel symbionts in the deep terrestrial subsurface.</title>
        <authorList>
            <person name="Probst A.J."/>
            <person name="Ladd B."/>
            <person name="Jarett J.K."/>
            <person name="Geller-Mcgrath D.E."/>
            <person name="Sieber C.M.K."/>
            <person name="Emerson J.B."/>
            <person name="Anantharaman K."/>
            <person name="Thomas B.C."/>
            <person name="Malmstrom R."/>
            <person name="Stieglmeier M."/>
            <person name="Klingl A."/>
            <person name="Woyke T."/>
            <person name="Ryan C.M."/>
            <person name="Banfield J.F."/>
        </authorList>
    </citation>
    <scope>NUCLEOTIDE SEQUENCE [LARGE SCALE GENOMIC DNA]</scope>
</reference>
<dbReference type="AlphaFoldDB" id="A0A2M7FMP4"/>
<protein>
    <submittedName>
        <fullName evidence="1">Uncharacterized protein</fullName>
    </submittedName>
</protein>
<name>A0A2M7FMP4_9BACT</name>
<dbReference type="EMBL" id="PFFO01000169">
    <property type="protein sequence ID" value="PIW06947.1"/>
    <property type="molecule type" value="Genomic_DNA"/>
</dbReference>
<organism evidence="1 2">
    <name type="scientific">Candidatus Collierbacteria bacterium CG17_big_fil_post_rev_8_21_14_2_50_45_7</name>
    <dbReference type="NCBI Taxonomy" id="1974536"/>
    <lineage>
        <taxon>Bacteria</taxon>
        <taxon>Candidatus Collieribacteriota</taxon>
    </lineage>
</organism>
<proteinExistence type="predicted"/>